<dbReference type="EMBL" id="BAAAPF010000084">
    <property type="protein sequence ID" value="GAA2124831.1"/>
    <property type="molecule type" value="Genomic_DNA"/>
</dbReference>
<evidence type="ECO:0000313" key="4">
    <source>
        <dbReference type="Proteomes" id="UP001500443"/>
    </source>
</evidence>
<feature type="transmembrane region" description="Helical" evidence="2">
    <location>
        <begin position="43"/>
        <end position="66"/>
    </location>
</feature>
<gene>
    <name evidence="3" type="ORF">GCM10009802_29990</name>
</gene>
<accession>A0ABN2YB89</accession>
<feature type="region of interest" description="Disordered" evidence="1">
    <location>
        <begin position="1"/>
        <end position="39"/>
    </location>
</feature>
<dbReference type="Proteomes" id="UP001500443">
    <property type="component" value="Unassembled WGS sequence"/>
</dbReference>
<keyword evidence="2" id="KW-0812">Transmembrane</keyword>
<keyword evidence="4" id="KW-1185">Reference proteome</keyword>
<name>A0ABN2YB89_9ACTN</name>
<feature type="transmembrane region" description="Helical" evidence="2">
    <location>
        <begin position="86"/>
        <end position="106"/>
    </location>
</feature>
<keyword evidence="2" id="KW-1133">Transmembrane helix</keyword>
<organism evidence="3 4">
    <name type="scientific">Streptomyces synnematoformans</name>
    <dbReference type="NCBI Taxonomy" id="415721"/>
    <lineage>
        <taxon>Bacteria</taxon>
        <taxon>Bacillati</taxon>
        <taxon>Actinomycetota</taxon>
        <taxon>Actinomycetes</taxon>
        <taxon>Kitasatosporales</taxon>
        <taxon>Streptomycetaceae</taxon>
        <taxon>Streptomyces</taxon>
    </lineage>
</organism>
<comment type="caution">
    <text evidence="3">The sequence shown here is derived from an EMBL/GenBank/DDBJ whole genome shotgun (WGS) entry which is preliminary data.</text>
</comment>
<protein>
    <submittedName>
        <fullName evidence="3">Uncharacterized protein</fullName>
    </submittedName>
</protein>
<evidence type="ECO:0000256" key="2">
    <source>
        <dbReference type="SAM" id="Phobius"/>
    </source>
</evidence>
<feature type="region of interest" description="Disordered" evidence="1">
    <location>
        <begin position="109"/>
        <end position="136"/>
    </location>
</feature>
<evidence type="ECO:0000313" key="3">
    <source>
        <dbReference type="EMBL" id="GAA2124831.1"/>
    </source>
</evidence>
<keyword evidence="2" id="KW-0472">Membrane</keyword>
<evidence type="ECO:0000256" key="1">
    <source>
        <dbReference type="SAM" id="MobiDB-lite"/>
    </source>
</evidence>
<sequence>MPHHGTTGRILPAPRLIPGSRPRRPRRPFGGRSGGNGPRSARAIGVAAGFGAVVLGVATGMLAGYYGGIVDILPNVLAPVLGYASLLVPVAIIFSASLSLLGLGVPTRRGELPRNRPSTTTRSRRGCSRSPAARCC</sequence>
<reference evidence="3 4" key="1">
    <citation type="journal article" date="2019" name="Int. J. Syst. Evol. Microbiol.">
        <title>The Global Catalogue of Microorganisms (GCM) 10K type strain sequencing project: providing services to taxonomists for standard genome sequencing and annotation.</title>
        <authorList>
            <consortium name="The Broad Institute Genomics Platform"/>
            <consortium name="The Broad Institute Genome Sequencing Center for Infectious Disease"/>
            <person name="Wu L."/>
            <person name="Ma J."/>
        </authorList>
    </citation>
    <scope>NUCLEOTIDE SEQUENCE [LARGE SCALE GENOMIC DNA]</scope>
    <source>
        <strain evidence="3 4">JCM 15481</strain>
    </source>
</reference>
<proteinExistence type="predicted"/>